<gene>
    <name evidence="2" type="ORF">AYI68_g8390</name>
</gene>
<reference evidence="2 3" key="1">
    <citation type="journal article" date="2016" name="Mol. Biol. Evol.">
        <title>Genome-Wide Survey of Gut Fungi (Harpellales) Reveals the First Horizontally Transferred Ubiquitin Gene from a Mosquito Host.</title>
        <authorList>
            <person name="Wang Y."/>
            <person name="White M.M."/>
            <person name="Kvist S."/>
            <person name="Moncalvo J.M."/>
        </authorList>
    </citation>
    <scope>NUCLEOTIDE SEQUENCE [LARGE SCALE GENOMIC DNA]</scope>
    <source>
        <strain evidence="2 3">ALG-7-W6</strain>
    </source>
</reference>
<dbReference type="PANTHER" id="PTHR18834">
    <property type="entry name" value="STEROID RECEPTOR RNA ACTIVATOR 1"/>
    <property type="match status" value="1"/>
</dbReference>
<dbReference type="Gene3D" id="1.20.940.10">
    <property type="entry name" value="Functional domain of the splicing factor Prp18"/>
    <property type="match status" value="1"/>
</dbReference>
<sequence length="330" mass="36337">MTFGISFLKQLSGSSRDVDVSKLSFEPLQDPQNDLPLDKKPNSFDKPTPPKSLPPKRTHSPLPCEFADNEGTLINGNQPKKIDTNDSPLNNSPENSFLSLKKEAETDETTLKKYQNFTGSNHAAEGHWNDPPKQVFKRTNTESSLSSIQKPNGTSKTRKPQYVPAVDLSKPAAITPPSTNLIPTAKSINSIPKPNTAELSTKNDTTSSLPEAANKDENDKTCISISESDILGCFYNVLNFFSPSSPVEEKSISDTRKRIDILASRISSLPEPVVSNLGIIATSIMERQNDKASLVYIQINKVCFENEGRWLVGLKRVIDLAKKNPPQTTQ</sequence>
<feature type="region of interest" description="Disordered" evidence="1">
    <location>
        <begin position="13"/>
        <end position="104"/>
    </location>
</feature>
<comment type="caution">
    <text evidence="2">The sequence shown here is derived from an EMBL/GenBank/DDBJ whole genome shotgun (WGS) entry which is preliminary data.</text>
</comment>
<dbReference type="GO" id="GO:0006357">
    <property type="term" value="P:regulation of transcription by RNA polymerase II"/>
    <property type="evidence" value="ECO:0007669"/>
    <property type="project" value="InterPro"/>
</dbReference>
<feature type="compositionally biased region" description="Polar residues" evidence="1">
    <location>
        <begin position="85"/>
        <end position="98"/>
    </location>
</feature>
<dbReference type="OrthoDB" id="542917at2759"/>
<dbReference type="Proteomes" id="UP000187455">
    <property type="component" value="Unassembled WGS sequence"/>
</dbReference>
<feature type="compositionally biased region" description="Polar residues" evidence="1">
    <location>
        <begin position="137"/>
        <end position="155"/>
    </location>
</feature>
<feature type="region of interest" description="Disordered" evidence="1">
    <location>
        <begin position="120"/>
        <end position="216"/>
    </location>
</feature>
<protein>
    <recommendedName>
        <fullName evidence="4">SRA1/Sec31 domain-containing protein</fullName>
    </recommendedName>
</protein>
<dbReference type="AlphaFoldDB" id="A0A1R0GL14"/>
<dbReference type="InterPro" id="IPR040243">
    <property type="entry name" value="Steroid_recept_RNA_1"/>
</dbReference>
<name>A0A1R0GL14_9FUNG</name>
<dbReference type="PANTHER" id="PTHR18834:SF2">
    <property type="entry name" value="STEROID RECEPTOR RNA ACTIVATOR 1"/>
    <property type="match status" value="1"/>
</dbReference>
<feature type="compositionally biased region" description="Polar residues" evidence="1">
    <location>
        <begin position="176"/>
        <end position="209"/>
    </location>
</feature>
<accession>A0A1R0GL14</accession>
<evidence type="ECO:0000313" key="3">
    <source>
        <dbReference type="Proteomes" id="UP000187455"/>
    </source>
</evidence>
<evidence type="ECO:0008006" key="4">
    <source>
        <dbReference type="Google" id="ProtNLM"/>
    </source>
</evidence>
<evidence type="ECO:0000313" key="2">
    <source>
        <dbReference type="EMBL" id="OLY77575.1"/>
    </source>
</evidence>
<dbReference type="GO" id="GO:0003713">
    <property type="term" value="F:transcription coactivator activity"/>
    <property type="evidence" value="ECO:0007669"/>
    <property type="project" value="InterPro"/>
</dbReference>
<organism evidence="2 3">
    <name type="scientific">Smittium mucronatum</name>
    <dbReference type="NCBI Taxonomy" id="133383"/>
    <lineage>
        <taxon>Eukaryota</taxon>
        <taxon>Fungi</taxon>
        <taxon>Fungi incertae sedis</taxon>
        <taxon>Zoopagomycota</taxon>
        <taxon>Kickxellomycotina</taxon>
        <taxon>Harpellomycetes</taxon>
        <taxon>Harpellales</taxon>
        <taxon>Legeriomycetaceae</taxon>
        <taxon>Smittium</taxon>
    </lineage>
</organism>
<proteinExistence type="predicted"/>
<evidence type="ECO:0000256" key="1">
    <source>
        <dbReference type="SAM" id="MobiDB-lite"/>
    </source>
</evidence>
<dbReference type="GO" id="GO:0005634">
    <property type="term" value="C:nucleus"/>
    <property type="evidence" value="ECO:0007669"/>
    <property type="project" value="TreeGrafter"/>
</dbReference>
<dbReference type="STRING" id="133383.A0A1R0GL14"/>
<dbReference type="EMBL" id="LSSL01007791">
    <property type="protein sequence ID" value="OLY77575.1"/>
    <property type="molecule type" value="Genomic_DNA"/>
</dbReference>
<keyword evidence="3" id="KW-1185">Reference proteome</keyword>